<dbReference type="AlphaFoldDB" id="A0A8H7E777"/>
<sequence>MATQSYAQHPQDSGNHPRVQIFSPPEHSLHCEKSTSPTSSHGAPDDHAEASDLEVTPPTSSSGLSGLETPSFLGQNCSLPASEGAGVDLLPAATSKSTTESPSSADNVSGSIAAPKRTSSGPIKISNNAGGDGAGNNHGSSSRHSPTPSLPSHGSTVTELSRELRTRLSYAMVKVKHGWEANSLEEIESLTSQHASPRTPSATTTAACSAQTVRSPQTAMAPILRRQGSSTVSCESIVTAGGGSQWDNGAQGAASQRRGMEARPHQRGLAPPADIVPGARRRPYHATQPPDGYRSVKPLRPSGIEQRTASQNAAMEADAVETLLFMASPGNPSHHPSTSLGIMSSTRTSPPTSSQTSPFGSEFPTADLLASPQRRVAFMDPTRTAQRTIGISCRSDEIDRMIDEMDDVSDIGGAEYISNTAYSTSARR</sequence>
<evidence type="ECO:0000256" key="8">
    <source>
        <dbReference type="ARBA" id="ARBA00023242"/>
    </source>
</evidence>
<feature type="compositionally biased region" description="Low complexity" evidence="9">
    <location>
        <begin position="344"/>
        <end position="358"/>
    </location>
</feature>
<dbReference type="GO" id="GO:0033309">
    <property type="term" value="C:SBF transcription complex"/>
    <property type="evidence" value="ECO:0007669"/>
    <property type="project" value="TreeGrafter"/>
</dbReference>
<dbReference type="InterPro" id="IPR039198">
    <property type="entry name" value="Srl3/Whi5"/>
</dbReference>
<dbReference type="OrthoDB" id="2359117at2759"/>
<evidence type="ECO:0000256" key="3">
    <source>
        <dbReference type="ARBA" id="ARBA00006922"/>
    </source>
</evidence>
<feature type="compositionally biased region" description="Polar residues" evidence="9">
    <location>
        <begin position="94"/>
        <end position="110"/>
    </location>
</feature>
<evidence type="ECO:0000256" key="2">
    <source>
        <dbReference type="ARBA" id="ARBA00004496"/>
    </source>
</evidence>
<evidence type="ECO:0000256" key="4">
    <source>
        <dbReference type="ARBA" id="ARBA00022490"/>
    </source>
</evidence>
<gene>
    <name evidence="10" type="ORF">GJ744_003090</name>
</gene>
<evidence type="ECO:0000256" key="9">
    <source>
        <dbReference type="SAM" id="MobiDB-lite"/>
    </source>
</evidence>
<organism evidence="10 11">
    <name type="scientific">Endocarpon pusillum</name>
    <dbReference type="NCBI Taxonomy" id="364733"/>
    <lineage>
        <taxon>Eukaryota</taxon>
        <taxon>Fungi</taxon>
        <taxon>Dikarya</taxon>
        <taxon>Ascomycota</taxon>
        <taxon>Pezizomycotina</taxon>
        <taxon>Eurotiomycetes</taxon>
        <taxon>Chaetothyriomycetidae</taxon>
        <taxon>Verrucariales</taxon>
        <taxon>Verrucariaceae</taxon>
        <taxon>Endocarpon</taxon>
    </lineage>
</organism>
<protein>
    <submittedName>
        <fullName evidence="10">Uncharacterized protein</fullName>
    </submittedName>
</protein>
<dbReference type="InterPro" id="IPR013734">
    <property type="entry name" value="TF_Nrm1/Whi5"/>
</dbReference>
<accession>A0A8H7E777</accession>
<feature type="region of interest" description="Disordered" evidence="9">
    <location>
        <begin position="243"/>
        <end position="299"/>
    </location>
</feature>
<evidence type="ECO:0000256" key="7">
    <source>
        <dbReference type="ARBA" id="ARBA00023163"/>
    </source>
</evidence>
<dbReference type="EMBL" id="JAACFV010000016">
    <property type="protein sequence ID" value="KAF7511857.1"/>
    <property type="molecule type" value="Genomic_DNA"/>
</dbReference>
<name>A0A8H7E777_9EURO</name>
<feature type="compositionally biased region" description="Polar residues" evidence="9">
    <location>
        <begin position="143"/>
        <end position="159"/>
    </location>
</feature>
<feature type="region of interest" description="Disordered" evidence="9">
    <location>
        <begin position="190"/>
        <end position="215"/>
    </location>
</feature>
<evidence type="ECO:0000256" key="5">
    <source>
        <dbReference type="ARBA" id="ARBA00022491"/>
    </source>
</evidence>
<evidence type="ECO:0000313" key="11">
    <source>
        <dbReference type="Proteomes" id="UP000606974"/>
    </source>
</evidence>
<dbReference type="PANTHER" id="PTHR28246">
    <property type="entry name" value="G1-SPECIFIC TRANSCRIPTIONAL REPRESSOR WHI5-RELATED"/>
    <property type="match status" value="1"/>
</dbReference>
<dbReference type="Pfam" id="PF08528">
    <property type="entry name" value="Whi5"/>
    <property type="match status" value="1"/>
</dbReference>
<keyword evidence="6" id="KW-0805">Transcription regulation</keyword>
<keyword evidence="4" id="KW-0963">Cytoplasm</keyword>
<dbReference type="GO" id="GO:0003712">
    <property type="term" value="F:transcription coregulator activity"/>
    <property type="evidence" value="ECO:0007669"/>
    <property type="project" value="TreeGrafter"/>
</dbReference>
<feature type="region of interest" description="Disordered" evidence="9">
    <location>
        <begin position="330"/>
        <end position="361"/>
    </location>
</feature>
<dbReference type="GO" id="GO:0005737">
    <property type="term" value="C:cytoplasm"/>
    <property type="evidence" value="ECO:0007669"/>
    <property type="project" value="UniProtKB-SubCell"/>
</dbReference>
<evidence type="ECO:0000313" key="10">
    <source>
        <dbReference type="EMBL" id="KAF7511857.1"/>
    </source>
</evidence>
<dbReference type="GO" id="GO:0000082">
    <property type="term" value="P:G1/S transition of mitotic cell cycle"/>
    <property type="evidence" value="ECO:0007669"/>
    <property type="project" value="InterPro"/>
</dbReference>
<feature type="compositionally biased region" description="Polar residues" evidence="9">
    <location>
        <begin position="1"/>
        <end position="14"/>
    </location>
</feature>
<keyword evidence="5" id="KW-0678">Repressor</keyword>
<comment type="similarity">
    <text evidence="3">Belongs to the WHI5/NRM1 family.</text>
</comment>
<feature type="compositionally biased region" description="Polar residues" evidence="9">
    <location>
        <begin position="330"/>
        <end position="343"/>
    </location>
</feature>
<evidence type="ECO:0000256" key="6">
    <source>
        <dbReference type="ARBA" id="ARBA00023015"/>
    </source>
</evidence>
<proteinExistence type="inferred from homology"/>
<keyword evidence="11" id="KW-1185">Reference proteome</keyword>
<feature type="region of interest" description="Disordered" evidence="9">
    <location>
        <begin position="1"/>
        <end position="160"/>
    </location>
</feature>
<keyword evidence="7" id="KW-0804">Transcription</keyword>
<dbReference type="PANTHER" id="PTHR28246:SF1">
    <property type="entry name" value="G1-SPECIFIC TRANSCRIPTIONAL REPRESSOR WHI5-RELATED"/>
    <property type="match status" value="1"/>
</dbReference>
<comment type="caution">
    <text evidence="10">The sequence shown here is derived from an EMBL/GenBank/DDBJ whole genome shotgun (WGS) entry which is preliminary data.</text>
</comment>
<reference evidence="10" key="1">
    <citation type="submission" date="2020-02" db="EMBL/GenBank/DDBJ databases">
        <authorList>
            <person name="Palmer J.M."/>
        </authorList>
    </citation>
    <scope>NUCLEOTIDE SEQUENCE</scope>
    <source>
        <strain evidence="10">EPUS1.4</strain>
        <tissue evidence="10">Thallus</tissue>
    </source>
</reference>
<dbReference type="Proteomes" id="UP000606974">
    <property type="component" value="Unassembled WGS sequence"/>
</dbReference>
<comment type="subcellular location">
    <subcellularLocation>
        <location evidence="2">Cytoplasm</location>
    </subcellularLocation>
    <subcellularLocation>
        <location evidence="1">Nucleus</location>
    </subcellularLocation>
</comment>
<feature type="compositionally biased region" description="Low complexity" evidence="9">
    <location>
        <begin position="195"/>
        <end position="212"/>
    </location>
</feature>
<keyword evidence="8" id="KW-0539">Nucleus</keyword>
<evidence type="ECO:0000256" key="1">
    <source>
        <dbReference type="ARBA" id="ARBA00004123"/>
    </source>
</evidence>